<sequence length="78" mass="8678">MLHGDKSRALVHVLSKNNRIVYVLNADDDGKLINAPREEYVLDWFIVDSAKGGSLDFVLTASPKTCSPIHSSVFYMPN</sequence>
<dbReference type="GO" id="GO:0000162">
    <property type="term" value="P:L-tryptophan biosynthetic process"/>
    <property type="evidence" value="ECO:0007669"/>
    <property type="project" value="InterPro"/>
</dbReference>
<keyword evidence="2" id="KW-1185">Reference proteome</keyword>
<reference evidence="2" key="1">
    <citation type="journal article" date="2014" name="Science">
        <title>Ancient hybridizations among the ancestral genomes of bread wheat.</title>
        <authorList>
            <consortium name="International Wheat Genome Sequencing Consortium,"/>
            <person name="Marcussen T."/>
            <person name="Sandve S.R."/>
            <person name="Heier L."/>
            <person name="Spannagl M."/>
            <person name="Pfeifer M."/>
            <person name="Jakobsen K.S."/>
            <person name="Wulff B.B."/>
            <person name="Steuernagel B."/>
            <person name="Mayer K.F."/>
            <person name="Olsen O.A."/>
        </authorList>
    </citation>
    <scope>NUCLEOTIDE SEQUENCE [LARGE SCALE GENOMIC DNA]</scope>
    <source>
        <strain evidence="2">cv. AL8/78</strain>
    </source>
</reference>
<accession>A0A453QXV4</accession>
<reference evidence="1" key="3">
    <citation type="journal article" date="2017" name="Nature">
        <title>Genome sequence of the progenitor of the wheat D genome Aegilops tauschii.</title>
        <authorList>
            <person name="Luo M.C."/>
            <person name="Gu Y.Q."/>
            <person name="Puiu D."/>
            <person name="Wang H."/>
            <person name="Twardziok S.O."/>
            <person name="Deal K.R."/>
            <person name="Huo N."/>
            <person name="Zhu T."/>
            <person name="Wang L."/>
            <person name="Wang Y."/>
            <person name="McGuire P.E."/>
            <person name="Liu S."/>
            <person name="Long H."/>
            <person name="Ramasamy R.K."/>
            <person name="Rodriguez J.C."/>
            <person name="Van S.L."/>
            <person name="Yuan L."/>
            <person name="Wang Z."/>
            <person name="Xia Z."/>
            <person name="Xiao L."/>
            <person name="Anderson O.D."/>
            <person name="Ouyang S."/>
            <person name="Liang Y."/>
            <person name="Zimin A.V."/>
            <person name="Pertea G."/>
            <person name="Qi P."/>
            <person name="Bennetzen J.L."/>
            <person name="Dai X."/>
            <person name="Dawson M.W."/>
            <person name="Muller H.G."/>
            <person name="Kugler K."/>
            <person name="Rivarola-Duarte L."/>
            <person name="Spannagl M."/>
            <person name="Mayer K.F.X."/>
            <person name="Lu F.H."/>
            <person name="Bevan M.W."/>
            <person name="Leroy P."/>
            <person name="Li P."/>
            <person name="You F.M."/>
            <person name="Sun Q."/>
            <person name="Liu Z."/>
            <person name="Lyons E."/>
            <person name="Wicker T."/>
            <person name="Salzberg S.L."/>
            <person name="Devos K.M."/>
            <person name="Dvorak J."/>
        </authorList>
    </citation>
    <scope>NUCLEOTIDE SEQUENCE [LARGE SCALE GENOMIC DNA]</scope>
    <source>
        <strain evidence="1">cv. AL8/78</strain>
    </source>
</reference>
<protein>
    <submittedName>
        <fullName evidence="1">Uncharacterized protein</fullName>
    </submittedName>
</protein>
<dbReference type="PANTHER" id="PTHR42894">
    <property type="entry name" value="N-(5'-PHOSPHORIBOSYL)ANTHRANILATE ISOMERASE"/>
    <property type="match status" value="1"/>
</dbReference>
<evidence type="ECO:0000313" key="1">
    <source>
        <dbReference type="EnsemblPlants" id="AET7Gv20365200.12"/>
    </source>
</evidence>
<organism evidence="1 2">
    <name type="scientific">Aegilops tauschii subsp. strangulata</name>
    <name type="common">Goatgrass</name>
    <dbReference type="NCBI Taxonomy" id="200361"/>
    <lineage>
        <taxon>Eukaryota</taxon>
        <taxon>Viridiplantae</taxon>
        <taxon>Streptophyta</taxon>
        <taxon>Embryophyta</taxon>
        <taxon>Tracheophyta</taxon>
        <taxon>Spermatophyta</taxon>
        <taxon>Magnoliopsida</taxon>
        <taxon>Liliopsida</taxon>
        <taxon>Poales</taxon>
        <taxon>Poaceae</taxon>
        <taxon>BOP clade</taxon>
        <taxon>Pooideae</taxon>
        <taxon>Triticodae</taxon>
        <taxon>Triticeae</taxon>
        <taxon>Triticinae</taxon>
        <taxon>Aegilops</taxon>
    </lineage>
</organism>
<dbReference type="Gramene" id="AET7Gv20365200.12">
    <property type="protein sequence ID" value="AET7Gv20365200.12"/>
    <property type="gene ID" value="AET7Gv20365200"/>
</dbReference>
<dbReference type="Proteomes" id="UP000015105">
    <property type="component" value="Chromosome 7D"/>
</dbReference>
<name>A0A453QXV4_AEGTS</name>
<dbReference type="AlphaFoldDB" id="A0A453QXV4"/>
<dbReference type="EnsemblPlants" id="AET7Gv20365200.12">
    <property type="protein sequence ID" value="AET7Gv20365200.12"/>
    <property type="gene ID" value="AET7Gv20365200"/>
</dbReference>
<dbReference type="InterPro" id="IPR044643">
    <property type="entry name" value="TrpF_fam"/>
</dbReference>
<dbReference type="GO" id="GO:0004640">
    <property type="term" value="F:phosphoribosylanthranilate isomerase activity"/>
    <property type="evidence" value="ECO:0007669"/>
    <property type="project" value="InterPro"/>
</dbReference>
<evidence type="ECO:0000313" key="2">
    <source>
        <dbReference type="Proteomes" id="UP000015105"/>
    </source>
</evidence>
<reference evidence="1" key="4">
    <citation type="submission" date="2019-03" db="UniProtKB">
        <authorList>
            <consortium name="EnsemblPlants"/>
        </authorList>
    </citation>
    <scope>IDENTIFICATION</scope>
</reference>
<reference evidence="1" key="5">
    <citation type="journal article" date="2021" name="G3 (Bethesda)">
        <title>Aegilops tauschii genome assembly Aet v5.0 features greater sequence contiguity and improved annotation.</title>
        <authorList>
            <person name="Wang L."/>
            <person name="Zhu T."/>
            <person name="Rodriguez J.C."/>
            <person name="Deal K.R."/>
            <person name="Dubcovsky J."/>
            <person name="McGuire P.E."/>
            <person name="Lux T."/>
            <person name="Spannagl M."/>
            <person name="Mayer K.F.X."/>
            <person name="Baldrich P."/>
            <person name="Meyers B.C."/>
            <person name="Huo N."/>
            <person name="Gu Y.Q."/>
            <person name="Zhou H."/>
            <person name="Devos K.M."/>
            <person name="Bennetzen J.L."/>
            <person name="Unver T."/>
            <person name="Budak H."/>
            <person name="Gulick P.J."/>
            <person name="Galiba G."/>
            <person name="Kalapos B."/>
            <person name="Nelson D.R."/>
            <person name="Li P."/>
            <person name="You F.M."/>
            <person name="Luo M.C."/>
            <person name="Dvorak J."/>
        </authorList>
    </citation>
    <scope>NUCLEOTIDE SEQUENCE [LARGE SCALE GENOMIC DNA]</scope>
    <source>
        <strain evidence="1">cv. AL8/78</strain>
    </source>
</reference>
<proteinExistence type="predicted"/>
<dbReference type="PANTHER" id="PTHR42894:SF2">
    <property type="entry name" value="PHOSPHORIBOSYLANTHRANILATE ISOMERASE"/>
    <property type="match status" value="1"/>
</dbReference>
<reference evidence="2" key="2">
    <citation type="journal article" date="2017" name="Nat. Plants">
        <title>The Aegilops tauschii genome reveals multiple impacts of transposons.</title>
        <authorList>
            <person name="Zhao G."/>
            <person name="Zou C."/>
            <person name="Li K."/>
            <person name="Wang K."/>
            <person name="Li T."/>
            <person name="Gao L."/>
            <person name="Zhang X."/>
            <person name="Wang H."/>
            <person name="Yang Z."/>
            <person name="Liu X."/>
            <person name="Jiang W."/>
            <person name="Mao L."/>
            <person name="Kong X."/>
            <person name="Jiao Y."/>
            <person name="Jia J."/>
        </authorList>
    </citation>
    <scope>NUCLEOTIDE SEQUENCE [LARGE SCALE GENOMIC DNA]</scope>
    <source>
        <strain evidence="2">cv. AL8/78</strain>
    </source>
</reference>